<dbReference type="PANTHER" id="PTHR11474">
    <property type="entry name" value="TYROSINASE FAMILY MEMBER"/>
    <property type="match status" value="1"/>
</dbReference>
<reference evidence="5" key="1">
    <citation type="submission" date="2021-12" db="EMBL/GenBank/DDBJ databases">
        <title>Curvularia clavata genome.</title>
        <authorList>
            <person name="Cao Y."/>
        </authorList>
    </citation>
    <scope>NUCLEOTIDE SEQUENCE</scope>
    <source>
        <strain evidence="5">Yc1106</strain>
    </source>
</reference>
<keyword evidence="6" id="KW-1185">Reference proteome</keyword>
<dbReference type="PANTHER" id="PTHR11474:SF125">
    <property type="entry name" value="N-ACETYL-6-HYDROXYTRYPTOPHAN OXIDASE IVOB-RELATED"/>
    <property type="match status" value="1"/>
</dbReference>
<accession>A0A9Q9DT46</accession>
<dbReference type="SUPFAM" id="SSF48056">
    <property type="entry name" value="Di-copper centre-containing domain"/>
    <property type="match status" value="1"/>
</dbReference>
<keyword evidence="1" id="KW-0479">Metal-binding</keyword>
<proteinExistence type="predicted"/>
<dbReference type="Pfam" id="PF00264">
    <property type="entry name" value="Tyrosinase"/>
    <property type="match status" value="1"/>
</dbReference>
<feature type="domain" description="Tyrosinase copper-binding" evidence="4">
    <location>
        <begin position="113"/>
        <end position="130"/>
    </location>
</feature>
<keyword evidence="2" id="KW-0560">Oxidoreductase</keyword>
<sequence length="372" mass="41464">MVALDFRAVYALFPLLSFLHVLVSADAINDLEAKGRPALYAALANSTTCTKEKLQVRREWGDLPVSDKLAYIAAVKCLINNRPSQYDRNQYPGARSRFDDFIVVHMKQSQYIHGTGSFLTWHRYFTAAYEHALRKECHYNGTQPYWHWGRWAESPQTSPLFDGSPTSIGGQGEHVPHNSTLNITGEGGGCIASGPFKDMKVNLGPVSITQTPAPARNPRPDGFGYNPRCVKRDITNILTMRYATTDMIYSLMTNCMDIGSFQTKMQGPEGVHGAGHFTIAGDPGGDFYTSPGDVGFWFHHSMIDRVYTGWQGLDFAHRQQVIAGVTRMNDPNSTLSTLDDIIDLEAVNIEGKAYKIRELVSTVQGPFCYTYE</sequence>
<organism evidence="5 6">
    <name type="scientific">Curvularia clavata</name>
    <dbReference type="NCBI Taxonomy" id="95742"/>
    <lineage>
        <taxon>Eukaryota</taxon>
        <taxon>Fungi</taxon>
        <taxon>Dikarya</taxon>
        <taxon>Ascomycota</taxon>
        <taxon>Pezizomycotina</taxon>
        <taxon>Dothideomycetes</taxon>
        <taxon>Pleosporomycetidae</taxon>
        <taxon>Pleosporales</taxon>
        <taxon>Pleosporineae</taxon>
        <taxon>Pleosporaceae</taxon>
        <taxon>Curvularia</taxon>
    </lineage>
</organism>
<evidence type="ECO:0000256" key="1">
    <source>
        <dbReference type="ARBA" id="ARBA00022723"/>
    </source>
</evidence>
<evidence type="ECO:0000256" key="2">
    <source>
        <dbReference type="ARBA" id="ARBA00023002"/>
    </source>
</evidence>
<feature type="chain" id="PRO_5040226257" description="Tyrosinase copper-binding domain-containing protein" evidence="3">
    <location>
        <begin position="28"/>
        <end position="372"/>
    </location>
</feature>
<dbReference type="Gene3D" id="1.10.1280.10">
    <property type="entry name" value="Di-copper center containing domain from catechol oxidase"/>
    <property type="match status" value="1"/>
</dbReference>
<name>A0A9Q9DT46_CURCL</name>
<dbReference type="Proteomes" id="UP001056012">
    <property type="component" value="Chromosome 3"/>
</dbReference>
<feature type="signal peptide" evidence="3">
    <location>
        <begin position="1"/>
        <end position="27"/>
    </location>
</feature>
<dbReference type="PRINTS" id="PR00092">
    <property type="entry name" value="TYROSINASE"/>
</dbReference>
<evidence type="ECO:0000313" key="5">
    <source>
        <dbReference type="EMBL" id="USP77635.1"/>
    </source>
</evidence>
<keyword evidence="3" id="KW-0732">Signal</keyword>
<dbReference type="EMBL" id="CP089276">
    <property type="protein sequence ID" value="USP77635.1"/>
    <property type="molecule type" value="Genomic_DNA"/>
</dbReference>
<dbReference type="PROSITE" id="PS00497">
    <property type="entry name" value="TYROSINASE_1"/>
    <property type="match status" value="1"/>
</dbReference>
<dbReference type="GO" id="GO:0046872">
    <property type="term" value="F:metal ion binding"/>
    <property type="evidence" value="ECO:0007669"/>
    <property type="project" value="UniProtKB-KW"/>
</dbReference>
<dbReference type="InterPro" id="IPR002227">
    <property type="entry name" value="Tyrosinase_Cu-bd"/>
</dbReference>
<dbReference type="InterPro" id="IPR008922">
    <property type="entry name" value="Di-copper_centre_dom_sf"/>
</dbReference>
<dbReference type="AlphaFoldDB" id="A0A9Q9DT46"/>
<protein>
    <recommendedName>
        <fullName evidence="4">Tyrosinase copper-binding domain-containing protein</fullName>
    </recommendedName>
</protein>
<dbReference type="VEuPathDB" id="FungiDB:yc1106_04909"/>
<gene>
    <name evidence="5" type="ORF">yc1106_04909</name>
</gene>
<dbReference type="OrthoDB" id="6132182at2759"/>
<dbReference type="GO" id="GO:0016491">
    <property type="term" value="F:oxidoreductase activity"/>
    <property type="evidence" value="ECO:0007669"/>
    <property type="project" value="UniProtKB-KW"/>
</dbReference>
<evidence type="ECO:0000259" key="4">
    <source>
        <dbReference type="PROSITE" id="PS00497"/>
    </source>
</evidence>
<evidence type="ECO:0000313" key="6">
    <source>
        <dbReference type="Proteomes" id="UP001056012"/>
    </source>
</evidence>
<dbReference type="InterPro" id="IPR050316">
    <property type="entry name" value="Tyrosinase/Hemocyanin"/>
</dbReference>
<evidence type="ECO:0000256" key="3">
    <source>
        <dbReference type="SAM" id="SignalP"/>
    </source>
</evidence>